<evidence type="ECO:0008006" key="4">
    <source>
        <dbReference type="Google" id="ProtNLM"/>
    </source>
</evidence>
<proteinExistence type="predicted"/>
<organism evidence="2 3">
    <name type="scientific">Aromatoleum petrolei</name>
    <dbReference type="NCBI Taxonomy" id="76116"/>
    <lineage>
        <taxon>Bacteria</taxon>
        <taxon>Pseudomonadati</taxon>
        <taxon>Pseudomonadota</taxon>
        <taxon>Betaproteobacteria</taxon>
        <taxon>Rhodocyclales</taxon>
        <taxon>Rhodocyclaceae</taxon>
        <taxon>Aromatoleum</taxon>
    </lineage>
</organism>
<reference evidence="2 3" key="1">
    <citation type="submission" date="2019-12" db="EMBL/GenBank/DDBJ databases">
        <title>Comparative genomics gives insights into the taxonomy of the Azoarcus-Aromatoleum group and reveals separate origins of nif in the plant-associated Azoarcus and non-plant-associated Aromatoleum sub-groups.</title>
        <authorList>
            <person name="Lafos M."/>
            <person name="Maluk M."/>
            <person name="Batista M."/>
            <person name="Junghare M."/>
            <person name="Carmona M."/>
            <person name="Faoro H."/>
            <person name="Cruz L.M."/>
            <person name="Battistoni F."/>
            <person name="De Souza E."/>
            <person name="Pedrosa F."/>
            <person name="Chen W.-M."/>
            <person name="Poole P.S."/>
            <person name="Dixon R.A."/>
            <person name="James E.K."/>
        </authorList>
    </citation>
    <scope>NUCLEOTIDE SEQUENCE [LARGE SCALE GENOMIC DNA]</scope>
    <source>
        <strain evidence="2 3">ToN1</strain>
    </source>
</reference>
<gene>
    <name evidence="2" type="ORF">GPA26_12120</name>
</gene>
<sequence>MNIHEIKNATGAENSESMEETKGNAGDAPIEGTQGTEQAKPLRILVVDDEFVQFVYAQLRESEPDIETLLGDVDAPEVANLLHLCAEKMDGRVFEADPKAFQKFLMSDAFVQDVLLSDWFREKADSDLVSRFSNFFTRADRGKALRGEFDAAFPAQEFLVDFVPKRPGRAEAIAYDFLFLDLVLVGNGSPVDDLKMYLRELSNEAGDKSMPPIVVMSTAEEELTKHRQEFSKASQISAAGLWILPKSDLASEDFKARGLRVLFDQLMAQCAAAQRMRAFIRSWADALKRAADEAATTLWNLDAAAIQRVHLTAIADNDPFDGHLGDLISREYLWHVERDNAVAKKIGELDACLREHMDGGDGLKTRFMSPIVNPEVGRAFYSHYVWSGWPTGEAFYGPAVDKPEQRFNSTLPFGSVLASNLKAGGECLVHVTQQCDLNVTTRDDMAGSRSAVFAIAEVHEALPHHLSRFDSRDLVAVGLKTAAGVFDLQYAPGRVLAMPIADFLKRAEADKLAVVGRLRFDVAAQFAQATASQLTRPAAFKMARDSEVVVKAFLLCEKIPKKPATAYSDSTGCHRLIMAVRGGDQSLSFPGEDAMRLAVWLERMLIAHCGGSGLDLAALSNKLRLGVKVKQDIVTNVRLDLHYGNMTNPQETIDGLAAPKGVAVKLLLIADESTKAP</sequence>
<evidence type="ECO:0000313" key="3">
    <source>
        <dbReference type="Proteomes" id="UP000652074"/>
    </source>
</evidence>
<evidence type="ECO:0000313" key="2">
    <source>
        <dbReference type="EMBL" id="NMF89220.1"/>
    </source>
</evidence>
<comment type="caution">
    <text evidence="2">The sequence shown here is derived from an EMBL/GenBank/DDBJ whole genome shotgun (WGS) entry which is preliminary data.</text>
</comment>
<feature type="region of interest" description="Disordered" evidence="1">
    <location>
        <begin position="1"/>
        <end position="35"/>
    </location>
</feature>
<dbReference type="Proteomes" id="UP000652074">
    <property type="component" value="Unassembled WGS sequence"/>
</dbReference>
<accession>A0ABX1MS91</accession>
<name>A0ABX1MS91_9RHOO</name>
<dbReference type="EMBL" id="WTVR01000021">
    <property type="protein sequence ID" value="NMF89220.1"/>
    <property type="molecule type" value="Genomic_DNA"/>
</dbReference>
<protein>
    <recommendedName>
        <fullName evidence="4">Response receiver domain-containing protein</fullName>
    </recommendedName>
</protein>
<dbReference type="RefSeq" id="WP_169206600.1">
    <property type="nucleotide sequence ID" value="NZ_CP059560.1"/>
</dbReference>
<keyword evidence="3" id="KW-1185">Reference proteome</keyword>
<evidence type="ECO:0000256" key="1">
    <source>
        <dbReference type="SAM" id="MobiDB-lite"/>
    </source>
</evidence>